<proteinExistence type="predicted"/>
<name>A0A398CM96_9BACL</name>
<dbReference type="SUPFAM" id="SSF109854">
    <property type="entry name" value="DinB/YfiT-like putative metalloenzymes"/>
    <property type="match status" value="1"/>
</dbReference>
<dbReference type="OrthoDB" id="2964295at2"/>
<comment type="caution">
    <text evidence="2">The sequence shown here is derived from an EMBL/GenBank/DDBJ whole genome shotgun (WGS) entry which is preliminary data.</text>
</comment>
<organism evidence="2 3">
    <name type="scientific">Cohnella faecalis</name>
    <dbReference type="NCBI Taxonomy" id="2315694"/>
    <lineage>
        <taxon>Bacteria</taxon>
        <taxon>Bacillati</taxon>
        <taxon>Bacillota</taxon>
        <taxon>Bacilli</taxon>
        <taxon>Bacillales</taxon>
        <taxon>Paenibacillaceae</taxon>
        <taxon>Cohnella</taxon>
    </lineage>
</organism>
<dbReference type="InterPro" id="IPR034660">
    <property type="entry name" value="DinB/YfiT-like"/>
</dbReference>
<dbReference type="RefSeq" id="WP_119149575.1">
    <property type="nucleotide sequence ID" value="NZ_JBHSOV010000005.1"/>
</dbReference>
<dbReference type="InterPro" id="IPR024775">
    <property type="entry name" value="DinB-like"/>
</dbReference>
<dbReference type="AlphaFoldDB" id="A0A398CM96"/>
<dbReference type="Gene3D" id="1.20.120.450">
    <property type="entry name" value="dinb family like domain"/>
    <property type="match status" value="1"/>
</dbReference>
<dbReference type="Proteomes" id="UP000266340">
    <property type="component" value="Unassembled WGS sequence"/>
</dbReference>
<accession>A0A398CM96</accession>
<protein>
    <submittedName>
        <fullName evidence="2">DinB family protein</fullName>
    </submittedName>
</protein>
<dbReference type="Pfam" id="PF12867">
    <property type="entry name" value="DinB_2"/>
    <property type="match status" value="1"/>
</dbReference>
<evidence type="ECO:0000259" key="1">
    <source>
        <dbReference type="Pfam" id="PF12867"/>
    </source>
</evidence>
<reference evidence="2 3" key="1">
    <citation type="submission" date="2018-09" db="EMBL/GenBank/DDBJ databases">
        <title>Cohnella cavernae sp. nov., isolated from a karst cave.</title>
        <authorList>
            <person name="Zhu H."/>
        </authorList>
    </citation>
    <scope>NUCLEOTIDE SEQUENCE [LARGE SCALE GENOMIC DNA]</scope>
    <source>
        <strain evidence="2 3">K2E09-144</strain>
    </source>
</reference>
<sequence>MKDQRSEAHQIIENYTNNWFGYEFDDSTWNKPIAEGKASVAEIIGHLLNWDNYLIETVIPTVKNGGGMEFPDFDTFNKAGYAYVKNKPRSLILQEFNSAREKLSEMLLNSLEFIDKPTTSNGVSVCPHTGRPYSLIYIIEEFIEHDEHHKSQINAVITR</sequence>
<evidence type="ECO:0000313" key="2">
    <source>
        <dbReference type="EMBL" id="RIE03382.1"/>
    </source>
</evidence>
<gene>
    <name evidence="2" type="ORF">D3H35_11940</name>
</gene>
<keyword evidence="3" id="KW-1185">Reference proteome</keyword>
<dbReference type="EMBL" id="QXJM01000037">
    <property type="protein sequence ID" value="RIE03382.1"/>
    <property type="molecule type" value="Genomic_DNA"/>
</dbReference>
<evidence type="ECO:0000313" key="3">
    <source>
        <dbReference type="Proteomes" id="UP000266340"/>
    </source>
</evidence>
<feature type="domain" description="DinB-like" evidence="1">
    <location>
        <begin position="24"/>
        <end position="153"/>
    </location>
</feature>